<evidence type="ECO:0000256" key="2">
    <source>
        <dbReference type="ARBA" id="ARBA00022837"/>
    </source>
</evidence>
<feature type="domain" description="EF-hand" evidence="4">
    <location>
        <begin position="83"/>
        <end position="118"/>
    </location>
</feature>
<keyword evidence="1" id="KW-0677">Repeat</keyword>
<evidence type="ECO:0000313" key="6">
    <source>
        <dbReference type="WBParaSite" id="TMUE_1000002959.1"/>
    </source>
</evidence>
<dbReference type="FunFam" id="1.10.238.10:FF:000001">
    <property type="entry name" value="Calmodulin 1"/>
    <property type="match status" value="1"/>
</dbReference>
<dbReference type="PANTHER" id="PTHR23048:SF0">
    <property type="entry name" value="CALMODULIN LIKE 3"/>
    <property type="match status" value="1"/>
</dbReference>
<feature type="domain" description="EF-hand" evidence="4">
    <location>
        <begin position="47"/>
        <end position="82"/>
    </location>
</feature>
<sequence>MASAEEKQCDESTEVGESEELSQQEDGPPSSVSEITPPNEMIQWTIEDLINCEVIFDILDRDRDGKLSALDITQTMQSMNQPVTTEEVEDVINCYDLDGDGLIDFEEFLEIVKQDSTGFSEEEELQAAFKMLDQNNDGYIDANDLSHCVRRLGMWIADDEAIAMIRMGDSNQDGKLDFQEFIPVWQTIKREAGF</sequence>
<reference evidence="6" key="1">
    <citation type="submission" date="2019-12" db="UniProtKB">
        <authorList>
            <consortium name="WormBaseParasite"/>
        </authorList>
    </citation>
    <scope>IDENTIFICATION</scope>
</reference>
<proteinExistence type="predicted"/>
<dbReference type="GO" id="GO:0005509">
    <property type="term" value="F:calcium ion binding"/>
    <property type="evidence" value="ECO:0007669"/>
    <property type="project" value="InterPro"/>
</dbReference>
<feature type="domain" description="EF-hand" evidence="4">
    <location>
        <begin position="156"/>
        <end position="191"/>
    </location>
</feature>
<evidence type="ECO:0000313" key="5">
    <source>
        <dbReference type="Proteomes" id="UP000046395"/>
    </source>
</evidence>
<protein>
    <submittedName>
        <fullName evidence="6">EF-hand domain-containing protein</fullName>
    </submittedName>
</protein>
<dbReference type="AlphaFoldDB" id="A0A5S6Q6Y5"/>
<dbReference type="PROSITE" id="PS50222">
    <property type="entry name" value="EF_HAND_2"/>
    <property type="match status" value="4"/>
</dbReference>
<evidence type="ECO:0000256" key="1">
    <source>
        <dbReference type="ARBA" id="ARBA00022737"/>
    </source>
</evidence>
<dbReference type="GO" id="GO:0016460">
    <property type="term" value="C:myosin II complex"/>
    <property type="evidence" value="ECO:0007669"/>
    <property type="project" value="TreeGrafter"/>
</dbReference>
<dbReference type="InterPro" id="IPR011992">
    <property type="entry name" value="EF-hand-dom_pair"/>
</dbReference>
<feature type="region of interest" description="Disordered" evidence="3">
    <location>
        <begin position="1"/>
        <end position="36"/>
    </location>
</feature>
<dbReference type="CDD" id="cd00051">
    <property type="entry name" value="EFh"/>
    <property type="match status" value="1"/>
</dbReference>
<name>A0A5S6Q6Y5_TRIMR</name>
<dbReference type="Pfam" id="PF13499">
    <property type="entry name" value="EF-hand_7"/>
    <property type="match status" value="2"/>
</dbReference>
<dbReference type="SUPFAM" id="SSF47473">
    <property type="entry name" value="EF-hand"/>
    <property type="match status" value="1"/>
</dbReference>
<feature type="compositionally biased region" description="Basic and acidic residues" evidence="3">
    <location>
        <begin position="1"/>
        <end position="10"/>
    </location>
</feature>
<feature type="compositionally biased region" description="Acidic residues" evidence="3">
    <location>
        <begin position="11"/>
        <end position="23"/>
    </location>
</feature>
<dbReference type="SMART" id="SM00054">
    <property type="entry name" value="EFh"/>
    <property type="match status" value="4"/>
</dbReference>
<dbReference type="PANTHER" id="PTHR23048">
    <property type="entry name" value="MYOSIN LIGHT CHAIN 1, 3"/>
    <property type="match status" value="1"/>
</dbReference>
<dbReference type="Proteomes" id="UP000046395">
    <property type="component" value="Unassembled WGS sequence"/>
</dbReference>
<accession>A0A5S6Q6Y5</accession>
<dbReference type="Gene3D" id="1.10.238.10">
    <property type="entry name" value="EF-hand"/>
    <property type="match status" value="2"/>
</dbReference>
<dbReference type="WBParaSite" id="TMUE_1000002959.1">
    <property type="protein sequence ID" value="TMUE_1000002959.1"/>
    <property type="gene ID" value="WBGene00295500"/>
</dbReference>
<dbReference type="PROSITE" id="PS00018">
    <property type="entry name" value="EF_HAND_1"/>
    <property type="match status" value="4"/>
</dbReference>
<organism evidence="5 6">
    <name type="scientific">Trichuris muris</name>
    <name type="common">Mouse whipworm</name>
    <dbReference type="NCBI Taxonomy" id="70415"/>
    <lineage>
        <taxon>Eukaryota</taxon>
        <taxon>Metazoa</taxon>
        <taxon>Ecdysozoa</taxon>
        <taxon>Nematoda</taxon>
        <taxon>Enoplea</taxon>
        <taxon>Dorylaimia</taxon>
        <taxon>Trichinellida</taxon>
        <taxon>Trichuridae</taxon>
        <taxon>Trichuris</taxon>
    </lineage>
</organism>
<evidence type="ECO:0000259" key="4">
    <source>
        <dbReference type="PROSITE" id="PS50222"/>
    </source>
</evidence>
<feature type="domain" description="EF-hand" evidence="4">
    <location>
        <begin position="120"/>
        <end position="155"/>
    </location>
</feature>
<dbReference type="InterPro" id="IPR050230">
    <property type="entry name" value="CALM/Myosin/TropC-like"/>
</dbReference>
<dbReference type="InterPro" id="IPR002048">
    <property type="entry name" value="EF_hand_dom"/>
</dbReference>
<dbReference type="STRING" id="70415.A0A5S6Q6Y5"/>
<keyword evidence="5" id="KW-1185">Reference proteome</keyword>
<evidence type="ECO:0000256" key="3">
    <source>
        <dbReference type="SAM" id="MobiDB-lite"/>
    </source>
</evidence>
<keyword evidence="2" id="KW-0106">Calcium</keyword>
<dbReference type="InterPro" id="IPR018247">
    <property type="entry name" value="EF_Hand_1_Ca_BS"/>
</dbReference>